<dbReference type="Gene3D" id="3.30.450.50">
    <property type="entry name" value="Longin domain"/>
    <property type="match status" value="1"/>
</dbReference>
<dbReference type="InterPro" id="IPR010908">
    <property type="entry name" value="Longin_dom"/>
</dbReference>
<reference evidence="5 6" key="1">
    <citation type="journal article" date="2019" name="G3 (Bethesda)">
        <title>Sequencing of a Wild Apple (Malus baccata) Genome Unravels the Differences Between Cultivated and Wild Apple Species Regarding Disease Resistance and Cold Tolerance.</title>
        <authorList>
            <person name="Chen X."/>
        </authorList>
    </citation>
    <scope>NUCLEOTIDE SEQUENCE [LARGE SCALE GENOMIC DNA]</scope>
    <source>
        <strain evidence="6">cv. Shandingzi</strain>
        <tissue evidence="5">Leaves</tissue>
    </source>
</reference>
<evidence type="ECO:0000313" key="6">
    <source>
        <dbReference type="Proteomes" id="UP000315295"/>
    </source>
</evidence>
<feature type="region of interest" description="Disordered" evidence="3">
    <location>
        <begin position="80"/>
        <end position="115"/>
    </location>
</feature>
<evidence type="ECO:0000256" key="1">
    <source>
        <dbReference type="ARBA" id="ARBA00004370"/>
    </source>
</evidence>
<dbReference type="PANTHER" id="PTHR21136:SF176">
    <property type="entry name" value="VESICLE-ASSOCIATED MEMBRANE PROTEIN 721"/>
    <property type="match status" value="1"/>
</dbReference>
<comment type="caution">
    <text evidence="5">The sequence shown here is derived from an EMBL/GenBank/DDBJ whole genome shotgun (WGS) entry which is preliminary data.</text>
</comment>
<comment type="subcellular location">
    <subcellularLocation>
        <location evidence="1">Membrane</location>
    </subcellularLocation>
</comment>
<gene>
    <name evidence="5" type="ORF">C1H46_026460</name>
</gene>
<dbReference type="AlphaFoldDB" id="A0A540LNX0"/>
<proteinExistence type="predicted"/>
<accession>A0A540LNX0</accession>
<feature type="compositionally biased region" description="Acidic residues" evidence="3">
    <location>
        <begin position="83"/>
        <end position="115"/>
    </location>
</feature>
<dbReference type="EMBL" id="VIEB01000519">
    <property type="protein sequence ID" value="TQD87962.1"/>
    <property type="molecule type" value="Genomic_DNA"/>
</dbReference>
<dbReference type="Proteomes" id="UP000315295">
    <property type="component" value="Unassembled WGS sequence"/>
</dbReference>
<dbReference type="InterPro" id="IPR051097">
    <property type="entry name" value="Synaptobrevin-like_transport"/>
</dbReference>
<evidence type="ECO:0000313" key="5">
    <source>
        <dbReference type="EMBL" id="TQD87962.1"/>
    </source>
</evidence>
<evidence type="ECO:0000259" key="4">
    <source>
        <dbReference type="PROSITE" id="PS50859"/>
    </source>
</evidence>
<dbReference type="PANTHER" id="PTHR21136">
    <property type="entry name" value="SNARE PROTEINS"/>
    <property type="match status" value="1"/>
</dbReference>
<sequence length="115" mass="13099">MESNPTSFKLLQVYCVLATEAIGRKIPLAFLDQIKKDLTGRLSRGLAAPTVANSLNKEYRSKLMGRMRYANVIAAQVNIGKVDEEEDEIEEEDEDESEEEDEDEEEDKKDDENED</sequence>
<keyword evidence="2" id="KW-0472">Membrane</keyword>
<keyword evidence="6" id="KW-1185">Reference proteome</keyword>
<feature type="domain" description="Longin" evidence="4">
    <location>
        <begin position="13"/>
        <end position="63"/>
    </location>
</feature>
<dbReference type="GO" id="GO:0016020">
    <property type="term" value="C:membrane"/>
    <property type="evidence" value="ECO:0007669"/>
    <property type="project" value="UniProtKB-SubCell"/>
</dbReference>
<protein>
    <recommendedName>
        <fullName evidence="4">Longin domain-containing protein</fullName>
    </recommendedName>
</protein>
<dbReference type="STRING" id="106549.A0A540LNX0"/>
<evidence type="ECO:0000256" key="3">
    <source>
        <dbReference type="SAM" id="MobiDB-lite"/>
    </source>
</evidence>
<evidence type="ECO:0000256" key="2">
    <source>
        <dbReference type="ARBA" id="ARBA00023136"/>
    </source>
</evidence>
<name>A0A540LNX0_MALBA</name>
<dbReference type="PROSITE" id="PS50859">
    <property type="entry name" value="LONGIN"/>
    <property type="match status" value="1"/>
</dbReference>
<organism evidence="5 6">
    <name type="scientific">Malus baccata</name>
    <name type="common">Siberian crab apple</name>
    <name type="synonym">Pyrus baccata</name>
    <dbReference type="NCBI Taxonomy" id="106549"/>
    <lineage>
        <taxon>Eukaryota</taxon>
        <taxon>Viridiplantae</taxon>
        <taxon>Streptophyta</taxon>
        <taxon>Embryophyta</taxon>
        <taxon>Tracheophyta</taxon>
        <taxon>Spermatophyta</taxon>
        <taxon>Magnoliopsida</taxon>
        <taxon>eudicotyledons</taxon>
        <taxon>Gunneridae</taxon>
        <taxon>Pentapetalae</taxon>
        <taxon>rosids</taxon>
        <taxon>fabids</taxon>
        <taxon>Rosales</taxon>
        <taxon>Rosaceae</taxon>
        <taxon>Amygdaloideae</taxon>
        <taxon>Maleae</taxon>
        <taxon>Malus</taxon>
    </lineage>
</organism>